<dbReference type="EMBL" id="BMJH01000001">
    <property type="protein sequence ID" value="GGC59108.1"/>
    <property type="molecule type" value="Genomic_DNA"/>
</dbReference>
<dbReference type="SUPFAM" id="SSF53474">
    <property type="entry name" value="alpha/beta-Hydrolases"/>
    <property type="match status" value="1"/>
</dbReference>
<dbReference type="InterPro" id="IPR053228">
    <property type="entry name" value="Stereospecific_Lipase"/>
</dbReference>
<sequence>MIAVCSAGLVSAGLVTAQVSLATAEPTSSTQPGANGHSITIPIVHGPAQNSPIKAKHFDRSNPGRAPHGANDPACTSTSSYPILLAHGTDATAYTDFAYLAPELRKRGYCVFALNYGVGKPGINLSPSTGVDAPTFGTKDIRKSAREVADAVTRIRATTGANKVHLIGFSQGANVTRYYVNKLGGASVVDAWVGIASPTYGSDAFSPILRIPGGEELAANVLAPALIQQISGSSFLHELNWPTDTVPGVRYTTISTDFDEVISPVTNIPLRGESQHFSLQSVCPYDMSGHFQLSFNPVVLELTLHALNPEHIPVVECRFVPPGVGLIDTFIASNS</sequence>
<evidence type="ECO:0000313" key="4">
    <source>
        <dbReference type="Proteomes" id="UP000641514"/>
    </source>
</evidence>
<feature type="region of interest" description="Disordered" evidence="1">
    <location>
        <begin position="51"/>
        <end position="74"/>
    </location>
</feature>
<reference evidence="3" key="2">
    <citation type="submission" date="2020-09" db="EMBL/GenBank/DDBJ databases">
        <authorList>
            <person name="Sun Q."/>
            <person name="Zhou Y."/>
        </authorList>
    </citation>
    <scope>NUCLEOTIDE SEQUENCE</scope>
    <source>
        <strain evidence="3">CGMCC 1.15478</strain>
    </source>
</reference>
<protein>
    <submittedName>
        <fullName evidence="3">Lipase</fullName>
    </submittedName>
</protein>
<dbReference type="GO" id="GO:0016787">
    <property type="term" value="F:hydrolase activity"/>
    <property type="evidence" value="ECO:0007669"/>
    <property type="project" value="InterPro"/>
</dbReference>
<proteinExistence type="predicted"/>
<dbReference type="PANTHER" id="PTHR37574">
    <property type="entry name" value="LIPASE B"/>
    <property type="match status" value="1"/>
</dbReference>
<dbReference type="Pfam" id="PF01674">
    <property type="entry name" value="Lipase_2"/>
    <property type="match status" value="1"/>
</dbReference>
<gene>
    <name evidence="3" type="primary">aes</name>
    <name evidence="3" type="ORF">GCM10011410_09430</name>
</gene>
<accession>A0A916U3C2</accession>
<dbReference type="InterPro" id="IPR029058">
    <property type="entry name" value="AB_hydrolase_fold"/>
</dbReference>
<evidence type="ECO:0000313" key="3">
    <source>
        <dbReference type="EMBL" id="GGC59108.1"/>
    </source>
</evidence>
<keyword evidence="2" id="KW-0732">Signal</keyword>
<dbReference type="AlphaFoldDB" id="A0A916U3C2"/>
<organism evidence="3 4">
    <name type="scientific">Hoyosella rhizosphaerae</name>
    <dbReference type="NCBI Taxonomy" id="1755582"/>
    <lineage>
        <taxon>Bacteria</taxon>
        <taxon>Bacillati</taxon>
        <taxon>Actinomycetota</taxon>
        <taxon>Actinomycetes</taxon>
        <taxon>Mycobacteriales</taxon>
        <taxon>Hoyosellaceae</taxon>
        <taxon>Hoyosella</taxon>
    </lineage>
</organism>
<reference evidence="3" key="1">
    <citation type="journal article" date="2014" name="Int. J. Syst. Evol. Microbiol.">
        <title>Complete genome sequence of Corynebacterium casei LMG S-19264T (=DSM 44701T), isolated from a smear-ripened cheese.</title>
        <authorList>
            <consortium name="US DOE Joint Genome Institute (JGI-PGF)"/>
            <person name="Walter F."/>
            <person name="Albersmeier A."/>
            <person name="Kalinowski J."/>
            <person name="Ruckert C."/>
        </authorList>
    </citation>
    <scope>NUCLEOTIDE SEQUENCE</scope>
    <source>
        <strain evidence="3">CGMCC 1.15478</strain>
    </source>
</reference>
<dbReference type="Proteomes" id="UP000641514">
    <property type="component" value="Unassembled WGS sequence"/>
</dbReference>
<evidence type="ECO:0000256" key="1">
    <source>
        <dbReference type="SAM" id="MobiDB-lite"/>
    </source>
</evidence>
<dbReference type="PANTHER" id="PTHR37574:SF1">
    <property type="entry name" value="LIPASE B"/>
    <property type="match status" value="1"/>
</dbReference>
<evidence type="ECO:0000256" key="2">
    <source>
        <dbReference type="SAM" id="SignalP"/>
    </source>
</evidence>
<dbReference type="InterPro" id="IPR002918">
    <property type="entry name" value="Lipase_EstA/Esterase_EstB"/>
</dbReference>
<name>A0A916U3C2_9ACTN</name>
<comment type="caution">
    <text evidence="3">The sequence shown here is derived from an EMBL/GenBank/DDBJ whole genome shotgun (WGS) entry which is preliminary data.</text>
</comment>
<dbReference type="GO" id="GO:0016042">
    <property type="term" value="P:lipid catabolic process"/>
    <property type="evidence" value="ECO:0007669"/>
    <property type="project" value="InterPro"/>
</dbReference>
<dbReference type="Gene3D" id="3.40.50.1820">
    <property type="entry name" value="alpha/beta hydrolase"/>
    <property type="match status" value="1"/>
</dbReference>
<feature type="chain" id="PRO_5039014354" evidence="2">
    <location>
        <begin position="18"/>
        <end position="335"/>
    </location>
</feature>
<keyword evidence="4" id="KW-1185">Reference proteome</keyword>
<feature type="signal peptide" evidence="2">
    <location>
        <begin position="1"/>
        <end position="17"/>
    </location>
</feature>